<dbReference type="AlphaFoldDB" id="A0A835MBQ1"/>
<dbReference type="OrthoDB" id="512148at2759"/>
<evidence type="ECO:0000313" key="1">
    <source>
        <dbReference type="EMBL" id="KAF9626708.1"/>
    </source>
</evidence>
<evidence type="ECO:0000313" key="2">
    <source>
        <dbReference type="Proteomes" id="UP000631114"/>
    </source>
</evidence>
<reference evidence="1 2" key="1">
    <citation type="submission" date="2020-10" db="EMBL/GenBank/DDBJ databases">
        <title>The Coptis chinensis genome and diversification of protoberbering-type alkaloids.</title>
        <authorList>
            <person name="Wang B."/>
            <person name="Shu S."/>
            <person name="Song C."/>
            <person name="Liu Y."/>
        </authorList>
    </citation>
    <scope>NUCLEOTIDE SEQUENCE [LARGE SCALE GENOMIC DNA]</scope>
    <source>
        <strain evidence="1">HL-2020</strain>
        <tissue evidence="1">Leaf</tissue>
    </source>
</reference>
<dbReference type="GO" id="GO:1990052">
    <property type="term" value="P:ER to chloroplast lipid transport"/>
    <property type="evidence" value="ECO:0007669"/>
    <property type="project" value="InterPro"/>
</dbReference>
<keyword evidence="2" id="KW-1185">Reference proteome</keyword>
<protein>
    <submittedName>
        <fullName evidence="1">Uncharacterized protein</fullName>
    </submittedName>
</protein>
<dbReference type="GO" id="GO:0009941">
    <property type="term" value="C:chloroplast envelope"/>
    <property type="evidence" value="ECO:0007669"/>
    <property type="project" value="TreeGrafter"/>
</dbReference>
<dbReference type="Proteomes" id="UP000631114">
    <property type="component" value="Unassembled WGS sequence"/>
</dbReference>
<dbReference type="GO" id="GO:0034196">
    <property type="term" value="P:acylglycerol transport"/>
    <property type="evidence" value="ECO:0007669"/>
    <property type="project" value="InterPro"/>
</dbReference>
<comment type="caution">
    <text evidence="1">The sequence shown here is derived from an EMBL/GenBank/DDBJ whole genome shotgun (WGS) entry which is preliminary data.</text>
</comment>
<dbReference type="GO" id="GO:0070300">
    <property type="term" value="F:phosphatidic acid binding"/>
    <property type="evidence" value="ECO:0007669"/>
    <property type="project" value="InterPro"/>
</dbReference>
<dbReference type="PANTHER" id="PTHR34954">
    <property type="entry name" value="EXPRESSED PROTEIN"/>
    <property type="match status" value="1"/>
</dbReference>
<gene>
    <name evidence="1" type="ORF">IFM89_038882</name>
</gene>
<proteinExistence type="predicted"/>
<name>A0A835MBQ1_9MAGN</name>
<dbReference type="InterPro" id="IPR044160">
    <property type="entry name" value="TGD4-like"/>
</dbReference>
<accession>A0A835MBQ1</accession>
<dbReference type="EMBL" id="JADFTS010000001">
    <property type="protein sequence ID" value="KAF9626708.1"/>
    <property type="molecule type" value="Genomic_DNA"/>
</dbReference>
<organism evidence="1 2">
    <name type="scientific">Coptis chinensis</name>
    <dbReference type="NCBI Taxonomy" id="261450"/>
    <lineage>
        <taxon>Eukaryota</taxon>
        <taxon>Viridiplantae</taxon>
        <taxon>Streptophyta</taxon>
        <taxon>Embryophyta</taxon>
        <taxon>Tracheophyta</taxon>
        <taxon>Spermatophyta</taxon>
        <taxon>Magnoliopsida</taxon>
        <taxon>Ranunculales</taxon>
        <taxon>Ranunculaceae</taxon>
        <taxon>Coptidoideae</taxon>
        <taxon>Coptis</taxon>
    </lineage>
</organism>
<sequence length="133" mass="15162">MSSLISNSGLRYRFGVNKNSGHPQAVNAINGYPPLALMPGICAKAVFSYEKSSDIWRQEEKQKDIIIMTEKGKFLWPSYDVRLKEPHALQYRESLVIFFPYACIVPPIPSCEMLLPFLFITLTLKISKQCFSL</sequence>
<dbReference type="PANTHER" id="PTHR34954:SF3">
    <property type="entry name" value="EXPRESSED PROTEIN"/>
    <property type="match status" value="1"/>
</dbReference>